<dbReference type="RefSeq" id="WP_024265593.1">
    <property type="nucleotide sequence ID" value="NC_011916.1"/>
</dbReference>
<keyword evidence="1" id="KW-1133">Transmembrane helix</keyword>
<keyword evidence="3" id="KW-1185">Reference proteome</keyword>
<dbReference type="HOGENOM" id="CLU_2492160_0_0_5"/>
<feature type="transmembrane region" description="Helical" evidence="1">
    <location>
        <begin position="58"/>
        <end position="82"/>
    </location>
</feature>
<evidence type="ECO:0000256" key="1">
    <source>
        <dbReference type="SAM" id="Phobius"/>
    </source>
</evidence>
<gene>
    <name evidence="2" type="primary">cdzC</name>
    <name evidence="2" type="ordered locus">CCNA_03933</name>
</gene>
<dbReference type="EMBL" id="CP001340">
    <property type="protein sequence ID" value="AHI88536.1"/>
    <property type="molecule type" value="Genomic_DNA"/>
</dbReference>
<evidence type="ECO:0000313" key="2">
    <source>
        <dbReference type="EMBL" id="AHI88536.1"/>
    </source>
</evidence>
<keyword evidence="1" id="KW-0472">Membrane</keyword>
<proteinExistence type="predicted"/>
<sequence length="86" mass="8165">MTALAMNVRELSFEEVDEVAGANMRAASVGVGGVAGAGAGWHAGVAVAARGAMWGARVGAIGGVGGAVAGVVLGAAIALIAYDLAE</sequence>
<dbReference type="GeneID" id="18668827"/>
<organism evidence="2 3">
    <name type="scientific">Caulobacter vibrioides (strain NA1000 / CB15N)</name>
    <name type="common">Caulobacter crescentus</name>
    <dbReference type="NCBI Taxonomy" id="565050"/>
    <lineage>
        <taxon>Bacteria</taxon>
        <taxon>Pseudomonadati</taxon>
        <taxon>Pseudomonadota</taxon>
        <taxon>Alphaproteobacteria</taxon>
        <taxon>Caulobacterales</taxon>
        <taxon>Caulobacteraceae</taxon>
        <taxon>Caulobacter</taxon>
    </lineage>
</organism>
<dbReference type="KEGG" id="ccs:CCNA_03933"/>
<dbReference type="Proteomes" id="UP000001364">
    <property type="component" value="Chromosome"/>
</dbReference>
<reference evidence="2 3" key="1">
    <citation type="journal article" date="2010" name="J. Bacteriol.">
        <title>The genetic basis of laboratory adaptation in Caulobacter crescentus.</title>
        <authorList>
            <person name="Marks M.E."/>
            <person name="Castro-Rojas C.M."/>
            <person name="Teiling C."/>
            <person name="Du L."/>
            <person name="Kapatral V."/>
            <person name="Walunas T.L."/>
            <person name="Crosson S."/>
        </authorList>
    </citation>
    <scope>NUCLEOTIDE SEQUENCE [LARGE SCALE GENOMIC DNA]</scope>
    <source>
        <strain evidence="3">NA1000 / CB15N</strain>
    </source>
</reference>
<accession>A0A0H3IXM9</accession>
<dbReference type="AlphaFoldDB" id="A0A0H3IXM9"/>
<name>A0A0H3IXM9_CAUVN</name>
<dbReference type="RefSeq" id="YP_009020505.1">
    <property type="nucleotide sequence ID" value="NC_011916.1"/>
</dbReference>
<protein>
    <submittedName>
        <fullName evidence="2">Killing protein CdzC</fullName>
    </submittedName>
</protein>
<evidence type="ECO:0000313" key="3">
    <source>
        <dbReference type="Proteomes" id="UP000001364"/>
    </source>
</evidence>
<keyword evidence="1" id="KW-0812">Transmembrane</keyword>